<dbReference type="RefSeq" id="XP_030517040.1">
    <property type="nucleotide sequence ID" value="XM_030661180.1"/>
</dbReference>
<dbReference type="InterPro" id="IPR036047">
    <property type="entry name" value="F-box-like_dom_sf"/>
</dbReference>
<dbReference type="SUPFAM" id="SSF52058">
    <property type="entry name" value="L domain-like"/>
    <property type="match status" value="1"/>
</dbReference>
<dbReference type="InterPro" id="IPR055294">
    <property type="entry name" value="FBL60-like"/>
</dbReference>
<evidence type="ECO:0000259" key="1">
    <source>
        <dbReference type="PROSITE" id="PS50181"/>
    </source>
</evidence>
<organism evidence="2 3">
    <name type="scientific">Rhodamnia argentea</name>
    <dbReference type="NCBI Taxonomy" id="178133"/>
    <lineage>
        <taxon>Eukaryota</taxon>
        <taxon>Viridiplantae</taxon>
        <taxon>Streptophyta</taxon>
        <taxon>Embryophyta</taxon>
        <taxon>Tracheophyta</taxon>
        <taxon>Spermatophyta</taxon>
        <taxon>Magnoliopsida</taxon>
        <taxon>eudicotyledons</taxon>
        <taxon>Gunneridae</taxon>
        <taxon>Pentapetalae</taxon>
        <taxon>rosids</taxon>
        <taxon>malvids</taxon>
        <taxon>Myrtales</taxon>
        <taxon>Myrtaceae</taxon>
        <taxon>Myrtoideae</taxon>
        <taxon>Myrteae</taxon>
        <taxon>Australasian group</taxon>
        <taxon>Rhodamnia</taxon>
    </lineage>
</organism>
<dbReference type="InterPro" id="IPR001810">
    <property type="entry name" value="F-box_dom"/>
</dbReference>
<evidence type="ECO:0000313" key="2">
    <source>
        <dbReference type="Proteomes" id="UP000827889"/>
    </source>
</evidence>
<reference evidence="3" key="1">
    <citation type="submission" date="2025-08" db="UniProtKB">
        <authorList>
            <consortium name="RefSeq"/>
        </authorList>
    </citation>
    <scope>IDENTIFICATION</scope>
    <source>
        <tissue evidence="3">Leaf</tissue>
    </source>
</reference>
<name>A0A8B8N3Q0_9MYRT</name>
<dbReference type="GeneID" id="115730565"/>
<dbReference type="KEGG" id="rarg:115730565"/>
<dbReference type="Proteomes" id="UP000827889">
    <property type="component" value="Chromosome 3"/>
</dbReference>
<sequence length="233" mass="26837">MDRNPPVREAGRVGSLCDLPDGLLHHILSFLPLKDVVRTGVLSKKWRNLWAFVPNLAFDELEFPHRKCFFQFVERCLMFRDMSAVNSFSLSCFVRQDVPSIYTWICFAIKHSVQKLHLCLYVRTQPDIRFLVPSQVFRSETLTELHLEIESAIVIPSTALLPKLKVLSLVRVSFKDDQWIGKLLSSVPCLEDLTLQDIFCWHLKEINISAPKLARLYIVQKVFPANIRSINGA</sequence>
<proteinExistence type="predicted"/>
<dbReference type="Pfam" id="PF24758">
    <property type="entry name" value="LRR_At5g56370"/>
    <property type="match status" value="1"/>
</dbReference>
<dbReference type="CDD" id="cd22160">
    <property type="entry name" value="F-box_AtFBL13-like"/>
    <property type="match status" value="1"/>
</dbReference>
<evidence type="ECO:0000313" key="3">
    <source>
        <dbReference type="RefSeq" id="XP_030517040.1"/>
    </source>
</evidence>
<protein>
    <submittedName>
        <fullName evidence="3">F-box/LRR-repeat protein At3g44810</fullName>
    </submittedName>
</protein>
<dbReference type="Gene3D" id="1.20.1280.50">
    <property type="match status" value="1"/>
</dbReference>
<dbReference type="PANTHER" id="PTHR31293:SF12">
    <property type="entry name" value="RNI-LIKE SUPERFAMILY PROTEIN"/>
    <property type="match status" value="1"/>
</dbReference>
<dbReference type="PROSITE" id="PS50181">
    <property type="entry name" value="FBOX"/>
    <property type="match status" value="1"/>
</dbReference>
<feature type="domain" description="F-box" evidence="1">
    <location>
        <begin position="13"/>
        <end position="61"/>
    </location>
</feature>
<dbReference type="AlphaFoldDB" id="A0A8B8N3Q0"/>
<accession>A0A8B8N3Q0</accession>
<dbReference type="PANTHER" id="PTHR31293">
    <property type="entry name" value="RNI-LIKE SUPERFAMILY PROTEIN"/>
    <property type="match status" value="1"/>
</dbReference>
<dbReference type="InterPro" id="IPR053781">
    <property type="entry name" value="F-box_AtFBL13-like"/>
</dbReference>
<dbReference type="InterPro" id="IPR055411">
    <property type="entry name" value="LRR_FXL15/At3g58940/PEG3-like"/>
</dbReference>
<dbReference type="OrthoDB" id="612216at2759"/>
<dbReference type="Pfam" id="PF00646">
    <property type="entry name" value="F-box"/>
    <property type="match status" value="1"/>
</dbReference>
<gene>
    <name evidence="3" type="primary">LOC115730565</name>
</gene>
<dbReference type="SMART" id="SM00256">
    <property type="entry name" value="FBOX"/>
    <property type="match status" value="1"/>
</dbReference>
<keyword evidence="2" id="KW-1185">Reference proteome</keyword>
<dbReference type="SUPFAM" id="SSF81383">
    <property type="entry name" value="F-box domain"/>
    <property type="match status" value="1"/>
</dbReference>